<gene>
    <name evidence="1" type="ORF">NCS57_00659400</name>
</gene>
<protein>
    <submittedName>
        <fullName evidence="1">Uncharacterized protein</fullName>
    </submittedName>
</protein>
<dbReference type="Proteomes" id="UP001065298">
    <property type="component" value="Chromosome 4"/>
</dbReference>
<evidence type="ECO:0000313" key="2">
    <source>
        <dbReference type="Proteomes" id="UP001065298"/>
    </source>
</evidence>
<reference evidence="1" key="1">
    <citation type="submission" date="2022-06" db="EMBL/GenBank/DDBJ databases">
        <title>Fusarium solani species complex genomes reveal bases of compartmentalisation and animal pathogenesis.</title>
        <authorList>
            <person name="Tsai I.J."/>
        </authorList>
    </citation>
    <scope>NUCLEOTIDE SEQUENCE</scope>
    <source>
        <strain evidence="1">Fu6.1</strain>
    </source>
</reference>
<organism evidence="1 2">
    <name type="scientific">Fusarium keratoplasticum</name>
    <dbReference type="NCBI Taxonomy" id="1328300"/>
    <lineage>
        <taxon>Eukaryota</taxon>
        <taxon>Fungi</taxon>
        <taxon>Dikarya</taxon>
        <taxon>Ascomycota</taxon>
        <taxon>Pezizomycotina</taxon>
        <taxon>Sordariomycetes</taxon>
        <taxon>Hypocreomycetidae</taxon>
        <taxon>Hypocreales</taxon>
        <taxon>Nectriaceae</taxon>
        <taxon>Fusarium</taxon>
        <taxon>Fusarium solani species complex</taxon>
    </lineage>
</organism>
<evidence type="ECO:0000313" key="1">
    <source>
        <dbReference type="EMBL" id="KAI8671830.1"/>
    </source>
</evidence>
<accession>A0ACC0R4B6</accession>
<keyword evidence="2" id="KW-1185">Reference proteome</keyword>
<proteinExistence type="predicted"/>
<comment type="caution">
    <text evidence="1">The sequence shown here is derived from an EMBL/GenBank/DDBJ whole genome shotgun (WGS) entry which is preliminary data.</text>
</comment>
<name>A0ACC0R4B6_9HYPO</name>
<dbReference type="EMBL" id="CM046506">
    <property type="protein sequence ID" value="KAI8671830.1"/>
    <property type="molecule type" value="Genomic_DNA"/>
</dbReference>
<sequence length="565" mass="61911">MALLSTLVLSLGALATAQQFVSPPQGLQVLQSKLFEGAEISYKRTSICEITCGVNSYSGYVTLPKHLLLDAKDWDDDVSAHLFFWYFESRNDPCNAPTSIYLGGGPGTTSFDGASGFPCLFNPDGNSTTLNGFPWNNNVNMLYVDQPIGTGFSNAKLANGALDVLSHTFTPSEDGQVPGYGGMYGPHFFSYFQDQNELIENGAPSLENATTLNLATLGLDEPGIDYRAMIIGYPTFGHNNTYGIQILSEEVYEELMAQIVAPDEGCYALIDRCRGLVSEGDPERFGTNETVNEACVEATNMCFGVIQGAYGELSDRSPFDVTVSNVTVLPWHYVDNYLNQAWVQQELGVPLNFTADWGLIAKVFLGETGDPMIGSFTTLEKVIKRGVNIAIVYGDRDYRCPWYGGENVNLALNFQDAEGFRSAGYEFITTNSSSKAGFVREHGNLSFSRIFQAGHGVPAYQPEVMSKIFERAIFGRDIVTGKINMAQNGNYSTTGPKSVADVKNKVMEALENMCFVRLPESCTDEQLAALANGTAVVNDWIVVEPRGKKPKPMQQHEDKDEDGFF</sequence>